<dbReference type="KEGG" id="mpsc:MPSYJ_36040"/>
<dbReference type="Proteomes" id="UP000466514">
    <property type="component" value="Chromosome"/>
</dbReference>
<dbReference type="InterPro" id="IPR036291">
    <property type="entry name" value="NAD(P)-bd_dom_sf"/>
</dbReference>
<evidence type="ECO:0000313" key="3">
    <source>
        <dbReference type="Proteomes" id="UP000466514"/>
    </source>
</evidence>
<dbReference type="PANTHER" id="PTHR42760:SF40">
    <property type="entry name" value="3-OXOACYL-[ACYL-CARRIER-PROTEIN] REDUCTASE, CHLOROPLASTIC"/>
    <property type="match status" value="1"/>
</dbReference>
<evidence type="ECO:0000313" key="2">
    <source>
        <dbReference type="EMBL" id="BBX70143.1"/>
    </source>
</evidence>
<dbReference type="NCBIfam" id="NF004534">
    <property type="entry name" value="PRK05884.1"/>
    <property type="match status" value="1"/>
</dbReference>
<dbReference type="GO" id="GO:0030497">
    <property type="term" value="P:fatty acid elongation"/>
    <property type="evidence" value="ECO:0007669"/>
    <property type="project" value="TreeGrafter"/>
</dbReference>
<dbReference type="GO" id="GO:0016616">
    <property type="term" value="F:oxidoreductase activity, acting on the CH-OH group of donors, NAD or NADP as acceptor"/>
    <property type="evidence" value="ECO:0007669"/>
    <property type="project" value="TreeGrafter"/>
</dbReference>
<dbReference type="PANTHER" id="PTHR42760">
    <property type="entry name" value="SHORT-CHAIN DEHYDROGENASES/REDUCTASES FAMILY MEMBER"/>
    <property type="match status" value="1"/>
</dbReference>
<dbReference type="AlphaFoldDB" id="A0A7I7MF28"/>
<accession>A0A7I7MF28</accession>
<organism evidence="2 3">
    <name type="scientific">Mycolicibacterium psychrotolerans</name>
    <dbReference type="NCBI Taxonomy" id="216929"/>
    <lineage>
        <taxon>Bacteria</taxon>
        <taxon>Bacillati</taxon>
        <taxon>Actinomycetota</taxon>
        <taxon>Actinomycetes</taxon>
        <taxon>Mycobacteriales</taxon>
        <taxon>Mycobacteriaceae</taxon>
        <taxon>Mycolicibacterium</taxon>
    </lineage>
</organism>
<dbReference type="SUPFAM" id="SSF51735">
    <property type="entry name" value="NAD(P)-binding Rossmann-fold domains"/>
    <property type="match status" value="1"/>
</dbReference>
<dbReference type="EMBL" id="AP022574">
    <property type="protein sequence ID" value="BBX70143.1"/>
    <property type="molecule type" value="Genomic_DNA"/>
</dbReference>
<reference evidence="2 3" key="1">
    <citation type="journal article" date="2019" name="Emerg. Microbes Infect.">
        <title>Comprehensive subspecies identification of 175 nontuberculous mycobacteria species based on 7547 genomic profiles.</title>
        <authorList>
            <person name="Matsumoto Y."/>
            <person name="Kinjo T."/>
            <person name="Motooka D."/>
            <person name="Nabeya D."/>
            <person name="Jung N."/>
            <person name="Uechi K."/>
            <person name="Horii T."/>
            <person name="Iida T."/>
            <person name="Fujita J."/>
            <person name="Nakamura S."/>
        </authorList>
    </citation>
    <scope>NUCLEOTIDE SEQUENCE [LARGE SCALE GENOMIC DNA]</scope>
    <source>
        <strain evidence="2 3">JCM 13323</strain>
    </source>
</reference>
<dbReference type="Pfam" id="PF00106">
    <property type="entry name" value="adh_short"/>
    <property type="match status" value="1"/>
</dbReference>
<dbReference type="InterPro" id="IPR002347">
    <property type="entry name" value="SDR_fam"/>
</dbReference>
<name>A0A7I7MF28_9MYCO</name>
<sequence length="224" mass="23180">MMDVLITGCDTDLGRAIAENFSHAGHRVIVAGRHRDDLEVLAKELDADAIVVDMADPASIAAAQDQFPAYLDTVINVPAPTWNGGDPRAYTLADHAAEWRGLFDAGLLSAVLAVQVLGDQLRSGGSIVTVIGDALREGSAAAAVKAAVSDWTAGQAHYFGIRGITVNAVAMGRGAEPGYEGLGTTSPSVSAEIARLSLFLTTPAARHITGQTLHVSHGALANFG</sequence>
<comment type="similarity">
    <text evidence="1">Belongs to the short-chain dehydrogenases/reductases (SDR) family.</text>
</comment>
<evidence type="ECO:0000256" key="1">
    <source>
        <dbReference type="ARBA" id="ARBA00006484"/>
    </source>
</evidence>
<dbReference type="CDD" id="cd05233">
    <property type="entry name" value="SDR_c"/>
    <property type="match status" value="1"/>
</dbReference>
<protein>
    <submittedName>
        <fullName evidence="2">Short-chain dehydrogenase</fullName>
    </submittedName>
</protein>
<gene>
    <name evidence="2" type="ORF">MPSYJ_36040</name>
</gene>
<proteinExistence type="inferred from homology"/>
<dbReference type="Gene3D" id="3.40.50.720">
    <property type="entry name" value="NAD(P)-binding Rossmann-like Domain"/>
    <property type="match status" value="1"/>
</dbReference>
<keyword evidence="3" id="KW-1185">Reference proteome</keyword>